<dbReference type="InterPro" id="IPR011990">
    <property type="entry name" value="TPR-like_helical_dom_sf"/>
</dbReference>
<evidence type="ECO:0000313" key="3">
    <source>
        <dbReference type="EMBL" id="GIL32019.1"/>
    </source>
</evidence>
<dbReference type="InterPro" id="IPR050807">
    <property type="entry name" value="TransReg_Diox_bact_type"/>
</dbReference>
<evidence type="ECO:0000313" key="4">
    <source>
        <dbReference type="Proteomes" id="UP000614996"/>
    </source>
</evidence>
<dbReference type="GO" id="GO:0005829">
    <property type="term" value="C:cytosol"/>
    <property type="evidence" value="ECO:0007669"/>
    <property type="project" value="TreeGrafter"/>
</dbReference>
<keyword evidence="1" id="KW-0238">DNA-binding</keyword>
<organism evidence="3 4">
    <name type="scientific">Actinocatenispora comari</name>
    <dbReference type="NCBI Taxonomy" id="2807577"/>
    <lineage>
        <taxon>Bacteria</taxon>
        <taxon>Bacillati</taxon>
        <taxon>Actinomycetota</taxon>
        <taxon>Actinomycetes</taxon>
        <taxon>Micromonosporales</taxon>
        <taxon>Micromonosporaceae</taxon>
        <taxon>Actinocatenispora</taxon>
    </lineage>
</organism>
<dbReference type="InterPro" id="IPR001387">
    <property type="entry name" value="Cro/C1-type_HTH"/>
</dbReference>
<feature type="domain" description="HTH cro/C1-type" evidence="2">
    <location>
        <begin position="11"/>
        <end position="66"/>
    </location>
</feature>
<dbReference type="PANTHER" id="PTHR46797:SF1">
    <property type="entry name" value="METHYLPHOSPHONATE SYNTHASE"/>
    <property type="match status" value="1"/>
</dbReference>
<dbReference type="GO" id="GO:0003677">
    <property type="term" value="F:DNA binding"/>
    <property type="evidence" value="ECO:0007669"/>
    <property type="project" value="UniProtKB-KW"/>
</dbReference>
<keyword evidence="4" id="KW-1185">Reference proteome</keyword>
<dbReference type="PROSITE" id="PS50943">
    <property type="entry name" value="HTH_CROC1"/>
    <property type="match status" value="1"/>
</dbReference>
<protein>
    <submittedName>
        <fullName evidence="3">Transcriptional regulator</fullName>
    </submittedName>
</protein>
<reference evidence="4" key="1">
    <citation type="journal article" date="2021" name="Int. J. Syst. Evol. Microbiol.">
        <title>Actinocatenispora comari sp. nov., an endophytic actinomycete isolated from aerial parts of Comarum salesowianum.</title>
        <authorList>
            <person name="Oyunbileg N."/>
            <person name="Iizaka Y."/>
            <person name="Hamada M."/>
            <person name="Davaapurev B.O."/>
            <person name="Fukumoto A."/>
            <person name="Tsetseg B."/>
            <person name="Kato F."/>
            <person name="Tamura T."/>
            <person name="Batkhuu J."/>
            <person name="Anzai Y."/>
        </authorList>
    </citation>
    <scope>NUCLEOTIDE SEQUENCE [LARGE SCALE GENOMIC DNA]</scope>
    <source>
        <strain evidence="4">NUM-2625</strain>
    </source>
</reference>
<evidence type="ECO:0000256" key="1">
    <source>
        <dbReference type="ARBA" id="ARBA00023125"/>
    </source>
</evidence>
<dbReference type="SUPFAM" id="SSF47413">
    <property type="entry name" value="lambda repressor-like DNA-binding domains"/>
    <property type="match status" value="1"/>
</dbReference>
<gene>
    <name evidence="3" type="ORF">NUM_72730</name>
</gene>
<dbReference type="GO" id="GO:0003700">
    <property type="term" value="F:DNA-binding transcription factor activity"/>
    <property type="evidence" value="ECO:0007669"/>
    <property type="project" value="TreeGrafter"/>
</dbReference>
<dbReference type="Gene3D" id="1.25.40.10">
    <property type="entry name" value="Tetratricopeptide repeat domain"/>
    <property type="match status" value="1"/>
</dbReference>
<comment type="caution">
    <text evidence="3">The sequence shown here is derived from an EMBL/GenBank/DDBJ whole genome shotgun (WGS) entry which is preliminary data.</text>
</comment>
<dbReference type="CDD" id="cd00093">
    <property type="entry name" value="HTH_XRE"/>
    <property type="match status" value="1"/>
</dbReference>
<accession>A0A8J4ESJ9</accession>
<dbReference type="InterPro" id="IPR010982">
    <property type="entry name" value="Lambda_DNA-bd_dom_sf"/>
</dbReference>
<evidence type="ECO:0000259" key="2">
    <source>
        <dbReference type="PROSITE" id="PS50943"/>
    </source>
</evidence>
<dbReference type="RefSeq" id="WP_207129553.1">
    <property type="nucleotide sequence ID" value="NZ_BOPO01000151.1"/>
</dbReference>
<dbReference type="Pfam" id="PF13560">
    <property type="entry name" value="HTH_31"/>
    <property type="match status" value="1"/>
</dbReference>
<sequence>MASESPIGDNLARLRHARGLTQEQLAAASNVSVGVITGLEQHRKAGARWATLQRLANALGVALPSLVTPPALLAEPGDTAGGSDLVELRRALTGTDDLLGDTLVEPEETTPTEQIATSVDAAWSSYQRGEFTTVLHQLPTLIGDARRAAHAENDPDHAWRLLSYCFSAAAGIAVMRGHSDLALTAVERAAAAGRRAASPLAVAAGAIFGSWILLKQGRYDDSEALAVSAAERAEPSFTHGSRAEMATFGNLMINASCAAVRAGATERAADHLSVARAAASRHGIDGIDHWAVFGPRVVGMYAACNAAEAGDLDTAITAAERVPDAIGGQLPRTWEARYRLNVAYACSELGRGDQAVALLAQARTLAPEWIRLHPLGHTVVRDQLTRSNRPSDQLAALAAHLNVA</sequence>
<dbReference type="AlphaFoldDB" id="A0A8J4ESJ9"/>
<name>A0A8J4ESJ9_9ACTN</name>
<dbReference type="SMART" id="SM00530">
    <property type="entry name" value="HTH_XRE"/>
    <property type="match status" value="1"/>
</dbReference>
<dbReference type="EMBL" id="BOPO01000151">
    <property type="protein sequence ID" value="GIL32019.1"/>
    <property type="molecule type" value="Genomic_DNA"/>
</dbReference>
<dbReference type="PANTHER" id="PTHR46797">
    <property type="entry name" value="HTH-TYPE TRANSCRIPTIONAL REGULATOR"/>
    <property type="match status" value="1"/>
</dbReference>
<dbReference type="Proteomes" id="UP000614996">
    <property type="component" value="Unassembled WGS sequence"/>
</dbReference>
<dbReference type="Gene3D" id="1.10.260.40">
    <property type="entry name" value="lambda repressor-like DNA-binding domains"/>
    <property type="match status" value="1"/>
</dbReference>
<proteinExistence type="predicted"/>